<dbReference type="SUPFAM" id="SSF50249">
    <property type="entry name" value="Nucleic acid-binding proteins"/>
    <property type="match status" value="1"/>
</dbReference>
<evidence type="ECO:0000313" key="2">
    <source>
        <dbReference type="Proteomes" id="UP000251960"/>
    </source>
</evidence>
<dbReference type="ExpressionAtlas" id="A0A3L6FIC4">
    <property type="expression patterns" value="baseline"/>
</dbReference>
<dbReference type="AlphaFoldDB" id="A0A3L6FIC4"/>
<dbReference type="InterPro" id="IPR012340">
    <property type="entry name" value="NA-bd_OB-fold"/>
</dbReference>
<dbReference type="Proteomes" id="UP000251960">
    <property type="component" value="Chromosome 3"/>
</dbReference>
<comment type="caution">
    <text evidence="1">The sequence shown here is derived from an EMBL/GenBank/DDBJ whole genome shotgun (WGS) entry which is preliminary data.</text>
</comment>
<gene>
    <name evidence="1" type="ORF">Zm00014a_004331</name>
</gene>
<sequence>MCFRYKLLLTAGDEMGDTDFILFGRMVQHIIKKSCDMLIANNPTSFIPDPITDLLEKTYVWNVSFSDHTINTINICFQVNAVVAEIGTAMDSIQASSSRPKQSQHVLLQGAPSGIEDTPNKASNLVMPLTPLTPQSSTTSVQDKVCIPETFRFMLETVRAL</sequence>
<accession>A0A3L6FIC4</accession>
<dbReference type="Gene3D" id="2.40.50.140">
    <property type="entry name" value="Nucleic acid-binding proteins"/>
    <property type="match status" value="1"/>
</dbReference>
<protein>
    <submittedName>
        <fullName evidence="1">Uncharacterized protein</fullName>
    </submittedName>
</protein>
<evidence type="ECO:0000313" key="1">
    <source>
        <dbReference type="EMBL" id="PWZ32693.1"/>
    </source>
</evidence>
<proteinExistence type="predicted"/>
<reference evidence="1 2" key="1">
    <citation type="journal article" date="2018" name="Nat. Genet.">
        <title>Extensive intraspecific gene order and gene structural variations between Mo17 and other maize genomes.</title>
        <authorList>
            <person name="Sun S."/>
            <person name="Zhou Y."/>
            <person name="Chen J."/>
            <person name="Shi J."/>
            <person name="Zhao H."/>
            <person name="Zhao H."/>
            <person name="Song W."/>
            <person name="Zhang M."/>
            <person name="Cui Y."/>
            <person name="Dong X."/>
            <person name="Liu H."/>
            <person name="Ma X."/>
            <person name="Jiao Y."/>
            <person name="Wang B."/>
            <person name="Wei X."/>
            <person name="Stein J.C."/>
            <person name="Glaubitz J.C."/>
            <person name="Lu F."/>
            <person name="Yu G."/>
            <person name="Liang C."/>
            <person name="Fengler K."/>
            <person name="Li B."/>
            <person name="Rafalski A."/>
            <person name="Schnable P.S."/>
            <person name="Ware D.H."/>
            <person name="Buckler E.S."/>
            <person name="Lai J."/>
        </authorList>
    </citation>
    <scope>NUCLEOTIDE SEQUENCE [LARGE SCALE GENOMIC DNA]</scope>
    <source>
        <strain evidence="2">cv. Missouri 17</strain>
        <tissue evidence="1">Seedling</tissue>
    </source>
</reference>
<organism evidence="1 2">
    <name type="scientific">Zea mays</name>
    <name type="common">Maize</name>
    <dbReference type="NCBI Taxonomy" id="4577"/>
    <lineage>
        <taxon>Eukaryota</taxon>
        <taxon>Viridiplantae</taxon>
        <taxon>Streptophyta</taxon>
        <taxon>Embryophyta</taxon>
        <taxon>Tracheophyta</taxon>
        <taxon>Spermatophyta</taxon>
        <taxon>Magnoliopsida</taxon>
        <taxon>Liliopsida</taxon>
        <taxon>Poales</taxon>
        <taxon>Poaceae</taxon>
        <taxon>PACMAD clade</taxon>
        <taxon>Panicoideae</taxon>
        <taxon>Andropogonodae</taxon>
        <taxon>Andropogoneae</taxon>
        <taxon>Tripsacinae</taxon>
        <taxon>Zea</taxon>
    </lineage>
</organism>
<name>A0A3L6FIC4_MAIZE</name>
<dbReference type="EMBL" id="NCVQ01000004">
    <property type="protein sequence ID" value="PWZ32693.1"/>
    <property type="molecule type" value="Genomic_DNA"/>
</dbReference>
<dbReference type="PANTHER" id="PTHR47165">
    <property type="entry name" value="OS03G0429900 PROTEIN"/>
    <property type="match status" value="1"/>
</dbReference>
<dbReference type="PANTHER" id="PTHR47165:SF3">
    <property type="entry name" value="RETROTRANSPOSON-LIKE PROTEIN"/>
    <property type="match status" value="1"/>
</dbReference>